<dbReference type="InterPro" id="IPR001128">
    <property type="entry name" value="Cyt_P450"/>
</dbReference>
<evidence type="ECO:0000256" key="4">
    <source>
        <dbReference type="SAM" id="Phobius"/>
    </source>
</evidence>
<evidence type="ECO:0000256" key="2">
    <source>
        <dbReference type="ARBA" id="ARBA00023002"/>
    </source>
</evidence>
<sequence>MNIYQDYIKNIERPEKFTTILGAAVATVATAFFVKRIVKNSKEQKGLQGQEIPSPKGDYYFLGHIPLLSGRPAETVHKWHHELGPLVKVYMGAQTWVFIGEPEAAHEILSTKGAVTSGRPDFTFLTK</sequence>
<dbReference type="GO" id="GO:0016705">
    <property type="term" value="F:oxidoreductase activity, acting on paired donors, with incorporation or reduction of molecular oxygen"/>
    <property type="evidence" value="ECO:0007669"/>
    <property type="project" value="InterPro"/>
</dbReference>
<feature type="non-terminal residue" evidence="5">
    <location>
        <position position="127"/>
    </location>
</feature>
<feature type="transmembrane region" description="Helical" evidence="4">
    <location>
        <begin position="20"/>
        <end position="38"/>
    </location>
</feature>
<organism evidence="5 6">
    <name type="scientific">Rhizopus stolonifer</name>
    <name type="common">Rhizopus nigricans</name>
    <dbReference type="NCBI Taxonomy" id="4846"/>
    <lineage>
        <taxon>Eukaryota</taxon>
        <taxon>Fungi</taxon>
        <taxon>Fungi incertae sedis</taxon>
        <taxon>Mucoromycota</taxon>
        <taxon>Mucoromycotina</taxon>
        <taxon>Mucoromycetes</taxon>
        <taxon>Mucorales</taxon>
        <taxon>Mucorineae</taxon>
        <taxon>Rhizopodaceae</taxon>
        <taxon>Rhizopus</taxon>
    </lineage>
</organism>
<dbReference type="GO" id="GO:0020037">
    <property type="term" value="F:heme binding"/>
    <property type="evidence" value="ECO:0007669"/>
    <property type="project" value="InterPro"/>
</dbReference>
<keyword evidence="6" id="KW-1185">Reference proteome</keyword>
<dbReference type="PANTHER" id="PTHR46300:SF11">
    <property type="entry name" value="OXIDOREDUCTASE, PUTATIVE-RELATED"/>
    <property type="match status" value="1"/>
</dbReference>
<dbReference type="Gene3D" id="1.10.630.10">
    <property type="entry name" value="Cytochrome P450"/>
    <property type="match status" value="1"/>
</dbReference>
<gene>
    <name evidence="5" type="primary">CYP2R1</name>
    <name evidence="5" type="ORF">CU098_012052</name>
</gene>
<keyword evidence="4" id="KW-0812">Transmembrane</keyword>
<dbReference type="EMBL" id="PJQM01001807">
    <property type="protein sequence ID" value="RCI00745.1"/>
    <property type="molecule type" value="Genomic_DNA"/>
</dbReference>
<dbReference type="PANTHER" id="PTHR46300">
    <property type="entry name" value="P450, PUTATIVE (EUROFUNG)-RELATED-RELATED"/>
    <property type="match status" value="1"/>
</dbReference>
<keyword evidence="3" id="KW-0408">Iron</keyword>
<dbReference type="GO" id="GO:0004497">
    <property type="term" value="F:monooxygenase activity"/>
    <property type="evidence" value="ECO:0007669"/>
    <property type="project" value="InterPro"/>
</dbReference>
<dbReference type="GO" id="GO:0005506">
    <property type="term" value="F:iron ion binding"/>
    <property type="evidence" value="ECO:0007669"/>
    <property type="project" value="InterPro"/>
</dbReference>
<keyword evidence="1" id="KW-0479">Metal-binding</keyword>
<dbReference type="OrthoDB" id="2288740at2759"/>
<accession>A0A367KEU5</accession>
<keyword evidence="4" id="KW-1133">Transmembrane helix</keyword>
<keyword evidence="2" id="KW-0560">Oxidoreductase</keyword>
<comment type="caution">
    <text evidence="5">The sequence shown here is derived from an EMBL/GenBank/DDBJ whole genome shotgun (WGS) entry which is preliminary data.</text>
</comment>
<evidence type="ECO:0000256" key="3">
    <source>
        <dbReference type="ARBA" id="ARBA00023004"/>
    </source>
</evidence>
<dbReference type="InterPro" id="IPR036396">
    <property type="entry name" value="Cyt_P450_sf"/>
</dbReference>
<dbReference type="Proteomes" id="UP000253551">
    <property type="component" value="Unassembled WGS sequence"/>
</dbReference>
<evidence type="ECO:0000313" key="5">
    <source>
        <dbReference type="EMBL" id="RCI00745.1"/>
    </source>
</evidence>
<protein>
    <submittedName>
        <fullName evidence="5">Cytochrome P450 2 sub R member 1</fullName>
    </submittedName>
</protein>
<evidence type="ECO:0000256" key="1">
    <source>
        <dbReference type="ARBA" id="ARBA00022723"/>
    </source>
</evidence>
<keyword evidence="4" id="KW-0472">Membrane</keyword>
<dbReference type="SUPFAM" id="SSF48264">
    <property type="entry name" value="Cytochrome P450"/>
    <property type="match status" value="1"/>
</dbReference>
<evidence type="ECO:0000313" key="6">
    <source>
        <dbReference type="Proteomes" id="UP000253551"/>
    </source>
</evidence>
<dbReference type="AlphaFoldDB" id="A0A367KEU5"/>
<proteinExistence type="predicted"/>
<dbReference type="Pfam" id="PF00067">
    <property type="entry name" value="p450"/>
    <property type="match status" value="1"/>
</dbReference>
<reference evidence="5 6" key="1">
    <citation type="journal article" date="2018" name="G3 (Bethesda)">
        <title>Phylogenetic and Phylogenomic Definition of Rhizopus Species.</title>
        <authorList>
            <person name="Gryganskyi A.P."/>
            <person name="Golan J."/>
            <person name="Dolatabadi S."/>
            <person name="Mondo S."/>
            <person name="Robb S."/>
            <person name="Idnurm A."/>
            <person name="Muszewska A."/>
            <person name="Steczkiewicz K."/>
            <person name="Masonjones S."/>
            <person name="Liao H.L."/>
            <person name="Gajdeczka M.T."/>
            <person name="Anike F."/>
            <person name="Vuek A."/>
            <person name="Anishchenko I.M."/>
            <person name="Voigt K."/>
            <person name="de Hoog G.S."/>
            <person name="Smith M.E."/>
            <person name="Heitman J."/>
            <person name="Vilgalys R."/>
            <person name="Stajich J.E."/>
        </authorList>
    </citation>
    <scope>NUCLEOTIDE SEQUENCE [LARGE SCALE GENOMIC DNA]</scope>
    <source>
        <strain evidence="5 6">LSU 92-RS-03</strain>
    </source>
</reference>
<dbReference type="InterPro" id="IPR050364">
    <property type="entry name" value="Cytochrome_P450_fung"/>
</dbReference>
<name>A0A367KEU5_RHIST</name>
<dbReference type="STRING" id="4846.A0A367KEU5"/>